<dbReference type="GO" id="GO:0070475">
    <property type="term" value="P:rRNA base methylation"/>
    <property type="evidence" value="ECO:0007669"/>
    <property type="project" value="TreeGrafter"/>
</dbReference>
<reference evidence="13" key="2">
    <citation type="submission" date="2021-04" db="EMBL/GenBank/DDBJ databases">
        <authorList>
            <person name="Gilroy R."/>
        </authorList>
    </citation>
    <scope>NUCLEOTIDE SEQUENCE</scope>
    <source>
        <strain evidence="13">CHK186-16707</strain>
    </source>
</reference>
<dbReference type="InterPro" id="IPR029028">
    <property type="entry name" value="Alpha/beta_knot_MTases"/>
</dbReference>
<dbReference type="Gene3D" id="3.40.1280.10">
    <property type="match status" value="1"/>
</dbReference>
<dbReference type="Pfam" id="PF04452">
    <property type="entry name" value="Methyltrans_RNA"/>
    <property type="match status" value="1"/>
</dbReference>
<evidence type="ECO:0000256" key="5">
    <source>
        <dbReference type="ARBA" id="ARBA00022603"/>
    </source>
</evidence>
<name>A0A9D2KMJ3_9BACT</name>
<dbReference type="PANTHER" id="PTHR30027">
    <property type="entry name" value="RIBOSOMAL RNA SMALL SUBUNIT METHYLTRANSFERASE E"/>
    <property type="match status" value="1"/>
</dbReference>
<dbReference type="AlphaFoldDB" id="A0A9D2KMJ3"/>
<feature type="domain" description="Ribosomal RNA small subunit methyltransferase E methyltransferase" evidence="11">
    <location>
        <begin position="72"/>
        <end position="232"/>
    </location>
</feature>
<feature type="domain" description="Ribosomal RNA small subunit methyltransferase E PUA-like" evidence="12">
    <location>
        <begin position="17"/>
        <end position="62"/>
    </location>
</feature>
<reference evidence="13" key="1">
    <citation type="journal article" date="2021" name="PeerJ">
        <title>Extensive microbial diversity within the chicken gut microbiome revealed by metagenomics and culture.</title>
        <authorList>
            <person name="Gilroy R."/>
            <person name="Ravi A."/>
            <person name="Getino M."/>
            <person name="Pursley I."/>
            <person name="Horton D.L."/>
            <person name="Alikhan N.F."/>
            <person name="Baker D."/>
            <person name="Gharbi K."/>
            <person name="Hall N."/>
            <person name="Watson M."/>
            <person name="Adriaenssens E.M."/>
            <person name="Foster-Nyarko E."/>
            <person name="Jarju S."/>
            <person name="Secka A."/>
            <person name="Antonio M."/>
            <person name="Oren A."/>
            <person name="Chaudhuri R.R."/>
            <person name="La Ragione R."/>
            <person name="Hildebrand F."/>
            <person name="Pallen M.J."/>
        </authorList>
    </citation>
    <scope>NUCLEOTIDE SEQUENCE</scope>
    <source>
        <strain evidence="13">CHK186-16707</strain>
    </source>
</reference>
<dbReference type="InterPro" id="IPR015947">
    <property type="entry name" value="PUA-like_sf"/>
</dbReference>
<evidence type="ECO:0000256" key="10">
    <source>
        <dbReference type="PIRNR" id="PIRNR015601"/>
    </source>
</evidence>
<keyword evidence="3 10" id="KW-0963">Cytoplasm</keyword>
<evidence type="ECO:0000256" key="1">
    <source>
        <dbReference type="ARBA" id="ARBA00004496"/>
    </source>
</evidence>
<sequence>MHTFFLAPEAWSENPVLDGAEAHHLLRVLRLGPGEEVGLLDGRGREALCRIVKTTRQTVELALLNERLHPEPASRVILAAGWGKAARRGWILEKAVELEASALWFWQAERSQFPVPGDIRSNWEGQLIAGAKQCRNPWLPLLRTLPGGVDELIAASAACAHKQALVESDYAHQAFLDGNTLGLPGDTVCVVGPEGGFTPREVHALEKAGFATLTMGERILRWETAAVMALGLHWWKRQEQAALAYER</sequence>
<evidence type="ECO:0000256" key="6">
    <source>
        <dbReference type="ARBA" id="ARBA00022679"/>
    </source>
</evidence>
<dbReference type="InterPro" id="IPR046886">
    <property type="entry name" value="RsmE_MTase_dom"/>
</dbReference>
<keyword evidence="5 10" id="KW-0489">Methyltransferase</keyword>
<dbReference type="NCBIfam" id="TIGR00046">
    <property type="entry name" value="RsmE family RNA methyltransferase"/>
    <property type="match status" value="1"/>
</dbReference>
<dbReference type="GO" id="GO:0070042">
    <property type="term" value="F:rRNA (uridine-N3-)-methyltransferase activity"/>
    <property type="evidence" value="ECO:0007669"/>
    <property type="project" value="TreeGrafter"/>
</dbReference>
<evidence type="ECO:0000256" key="4">
    <source>
        <dbReference type="ARBA" id="ARBA00022552"/>
    </source>
</evidence>
<comment type="catalytic activity">
    <reaction evidence="9 10">
        <text>uridine(1498) in 16S rRNA + S-adenosyl-L-methionine = N(3)-methyluridine(1498) in 16S rRNA + S-adenosyl-L-homocysteine + H(+)</text>
        <dbReference type="Rhea" id="RHEA:42920"/>
        <dbReference type="Rhea" id="RHEA-COMP:10283"/>
        <dbReference type="Rhea" id="RHEA-COMP:10284"/>
        <dbReference type="ChEBI" id="CHEBI:15378"/>
        <dbReference type="ChEBI" id="CHEBI:57856"/>
        <dbReference type="ChEBI" id="CHEBI:59789"/>
        <dbReference type="ChEBI" id="CHEBI:65315"/>
        <dbReference type="ChEBI" id="CHEBI:74502"/>
        <dbReference type="EC" id="2.1.1.193"/>
    </reaction>
</comment>
<dbReference type="NCBIfam" id="NF008703">
    <property type="entry name" value="PRK11713.6-2"/>
    <property type="match status" value="1"/>
</dbReference>
<evidence type="ECO:0000259" key="12">
    <source>
        <dbReference type="Pfam" id="PF20260"/>
    </source>
</evidence>
<evidence type="ECO:0000313" key="13">
    <source>
        <dbReference type="EMBL" id="HJA08957.1"/>
    </source>
</evidence>
<evidence type="ECO:0000256" key="2">
    <source>
        <dbReference type="ARBA" id="ARBA00005528"/>
    </source>
</evidence>
<organism evidence="13 14">
    <name type="scientific">Candidatus Mailhella merdigallinarum</name>
    <dbReference type="NCBI Taxonomy" id="2838658"/>
    <lineage>
        <taxon>Bacteria</taxon>
        <taxon>Pseudomonadati</taxon>
        <taxon>Thermodesulfobacteriota</taxon>
        <taxon>Desulfovibrionia</taxon>
        <taxon>Desulfovibrionales</taxon>
        <taxon>Desulfovibrionaceae</taxon>
        <taxon>Mailhella</taxon>
    </lineage>
</organism>
<dbReference type="EMBL" id="DXAN01000023">
    <property type="protein sequence ID" value="HJA08957.1"/>
    <property type="molecule type" value="Genomic_DNA"/>
</dbReference>
<dbReference type="Proteomes" id="UP000824225">
    <property type="component" value="Unassembled WGS sequence"/>
</dbReference>
<proteinExistence type="inferred from homology"/>
<keyword evidence="7 10" id="KW-0949">S-adenosyl-L-methionine</keyword>
<evidence type="ECO:0000259" key="11">
    <source>
        <dbReference type="Pfam" id="PF04452"/>
    </source>
</evidence>
<evidence type="ECO:0000256" key="7">
    <source>
        <dbReference type="ARBA" id="ARBA00022691"/>
    </source>
</evidence>
<dbReference type="GO" id="GO:0005737">
    <property type="term" value="C:cytoplasm"/>
    <property type="evidence" value="ECO:0007669"/>
    <property type="project" value="UniProtKB-SubCell"/>
</dbReference>
<evidence type="ECO:0000256" key="9">
    <source>
        <dbReference type="ARBA" id="ARBA00047944"/>
    </source>
</evidence>
<dbReference type="InterPro" id="IPR046887">
    <property type="entry name" value="RsmE_PUA-like"/>
</dbReference>
<dbReference type="SUPFAM" id="SSF75217">
    <property type="entry name" value="alpha/beta knot"/>
    <property type="match status" value="1"/>
</dbReference>
<dbReference type="CDD" id="cd18084">
    <property type="entry name" value="RsmE-like"/>
    <property type="match status" value="1"/>
</dbReference>
<comment type="similarity">
    <text evidence="2 10">Belongs to the RNA methyltransferase RsmE family.</text>
</comment>
<evidence type="ECO:0000256" key="3">
    <source>
        <dbReference type="ARBA" id="ARBA00022490"/>
    </source>
</evidence>
<dbReference type="InterPro" id="IPR006700">
    <property type="entry name" value="RsmE"/>
</dbReference>
<dbReference type="PANTHER" id="PTHR30027:SF3">
    <property type="entry name" value="16S RRNA (URACIL(1498)-N(3))-METHYLTRANSFERASE"/>
    <property type="match status" value="1"/>
</dbReference>
<protein>
    <recommendedName>
        <fullName evidence="10">Ribosomal RNA small subunit methyltransferase E</fullName>
        <ecNumber evidence="10">2.1.1.193</ecNumber>
    </recommendedName>
</protein>
<accession>A0A9D2KMJ3</accession>
<comment type="subcellular location">
    <subcellularLocation>
        <location evidence="1 10">Cytoplasm</location>
    </subcellularLocation>
</comment>
<dbReference type="InterPro" id="IPR029026">
    <property type="entry name" value="tRNA_m1G_MTases_N"/>
</dbReference>
<keyword evidence="6 10" id="KW-0808">Transferase</keyword>
<dbReference type="PIRSF" id="PIRSF015601">
    <property type="entry name" value="MTase_slr0722"/>
    <property type="match status" value="1"/>
</dbReference>
<gene>
    <name evidence="13" type="ORF">H9962_07185</name>
</gene>
<evidence type="ECO:0000313" key="14">
    <source>
        <dbReference type="Proteomes" id="UP000824225"/>
    </source>
</evidence>
<dbReference type="Pfam" id="PF20260">
    <property type="entry name" value="PUA_4"/>
    <property type="match status" value="1"/>
</dbReference>
<keyword evidence="4 10" id="KW-0698">rRNA processing</keyword>
<evidence type="ECO:0000256" key="8">
    <source>
        <dbReference type="ARBA" id="ARBA00025699"/>
    </source>
</evidence>
<comment type="function">
    <text evidence="8 10">Specifically methylates the N3 position of the uracil ring of uridine 1498 (m3U1498) in 16S rRNA. Acts on the fully assembled 30S ribosomal subunit.</text>
</comment>
<comment type="caution">
    <text evidence="13">The sequence shown here is derived from an EMBL/GenBank/DDBJ whole genome shotgun (WGS) entry which is preliminary data.</text>
</comment>
<dbReference type="EC" id="2.1.1.193" evidence="10"/>
<dbReference type="SUPFAM" id="SSF88697">
    <property type="entry name" value="PUA domain-like"/>
    <property type="match status" value="1"/>
</dbReference>